<dbReference type="CDD" id="cd00051">
    <property type="entry name" value="EFh"/>
    <property type="match status" value="1"/>
</dbReference>
<feature type="domain" description="EF-hand" evidence="2">
    <location>
        <begin position="457"/>
        <end position="492"/>
    </location>
</feature>
<dbReference type="PROSITE" id="PS00018">
    <property type="entry name" value="EF_HAND_1"/>
    <property type="match status" value="2"/>
</dbReference>
<protein>
    <recommendedName>
        <fullName evidence="2">EF-hand domain-containing protein</fullName>
    </recommendedName>
</protein>
<evidence type="ECO:0000259" key="2">
    <source>
        <dbReference type="PROSITE" id="PS50222"/>
    </source>
</evidence>
<name>A0A6J8DHH1_MYTCO</name>
<dbReference type="SUPFAM" id="SSF47473">
    <property type="entry name" value="EF-hand"/>
    <property type="match status" value="1"/>
</dbReference>
<organism evidence="3 4">
    <name type="scientific">Mytilus coruscus</name>
    <name type="common">Sea mussel</name>
    <dbReference type="NCBI Taxonomy" id="42192"/>
    <lineage>
        <taxon>Eukaryota</taxon>
        <taxon>Metazoa</taxon>
        <taxon>Spiralia</taxon>
        <taxon>Lophotrochozoa</taxon>
        <taxon>Mollusca</taxon>
        <taxon>Bivalvia</taxon>
        <taxon>Autobranchia</taxon>
        <taxon>Pteriomorphia</taxon>
        <taxon>Mytilida</taxon>
        <taxon>Mytiloidea</taxon>
        <taxon>Mytilidae</taxon>
        <taxon>Mytilinae</taxon>
        <taxon>Mytilus</taxon>
    </lineage>
</organism>
<evidence type="ECO:0000256" key="1">
    <source>
        <dbReference type="ARBA" id="ARBA00022837"/>
    </source>
</evidence>
<dbReference type="InterPro" id="IPR001611">
    <property type="entry name" value="Leu-rich_rpt"/>
</dbReference>
<reference evidence="3 4" key="1">
    <citation type="submission" date="2020-06" db="EMBL/GenBank/DDBJ databases">
        <authorList>
            <person name="Li R."/>
            <person name="Bekaert M."/>
        </authorList>
    </citation>
    <scope>NUCLEOTIDE SEQUENCE [LARGE SCALE GENOMIC DNA]</scope>
    <source>
        <strain evidence="4">wild</strain>
    </source>
</reference>
<dbReference type="GO" id="GO:0005509">
    <property type="term" value="F:calcium ion binding"/>
    <property type="evidence" value="ECO:0007669"/>
    <property type="project" value="InterPro"/>
</dbReference>
<dbReference type="EMBL" id="CACVKT020007510">
    <property type="protein sequence ID" value="CAC5408098.1"/>
    <property type="molecule type" value="Genomic_DNA"/>
</dbReference>
<dbReference type="AlphaFoldDB" id="A0A6J8DHH1"/>
<dbReference type="PANTHER" id="PTHR24114:SF2">
    <property type="entry name" value="F-BOX DOMAIN-CONTAINING PROTEIN-RELATED"/>
    <property type="match status" value="1"/>
</dbReference>
<dbReference type="SUPFAM" id="SSF52047">
    <property type="entry name" value="RNI-like"/>
    <property type="match status" value="1"/>
</dbReference>
<dbReference type="InterPro" id="IPR002048">
    <property type="entry name" value="EF_hand_dom"/>
</dbReference>
<dbReference type="InterPro" id="IPR018247">
    <property type="entry name" value="EF_Hand_1_Ca_BS"/>
</dbReference>
<dbReference type="InterPro" id="IPR052394">
    <property type="entry name" value="LRR-containing"/>
</dbReference>
<gene>
    <name evidence="3" type="ORF">MCOR_41509</name>
</gene>
<dbReference type="PANTHER" id="PTHR24114">
    <property type="entry name" value="LEUCINE RICH REPEAT FAMILY PROTEIN"/>
    <property type="match status" value="1"/>
</dbReference>
<dbReference type="OrthoDB" id="120976at2759"/>
<keyword evidence="4" id="KW-1185">Reference proteome</keyword>
<dbReference type="PROSITE" id="PS50222">
    <property type="entry name" value="EF_HAND_2"/>
    <property type="match status" value="2"/>
</dbReference>
<dbReference type="Pfam" id="PF13499">
    <property type="entry name" value="EF-hand_7"/>
    <property type="match status" value="1"/>
</dbReference>
<evidence type="ECO:0000313" key="4">
    <source>
        <dbReference type="Proteomes" id="UP000507470"/>
    </source>
</evidence>
<dbReference type="Gene3D" id="3.80.10.10">
    <property type="entry name" value="Ribonuclease Inhibitor"/>
    <property type="match status" value="1"/>
</dbReference>
<dbReference type="InterPro" id="IPR032675">
    <property type="entry name" value="LRR_dom_sf"/>
</dbReference>
<evidence type="ECO:0000313" key="3">
    <source>
        <dbReference type="EMBL" id="CAC5408098.1"/>
    </source>
</evidence>
<sequence length="565" mass="64180">MDEQMEREICTPEPANGWQNLKKAIKSKIFDDEYEKRLYCEMRKKRRTCKTPTDDLSNEIPRCLIKRPSLILNDEILDFNRNIYQSIQSSTPSTDEFELSDFEDDEDIKEKENTCQEQYLRSCEKYHVVPVSRFYRQLEGNSVILKNHQFSKSEFKACAVALMCNGTVTHLDIEGGQIGAVGMSHLSDLIYHTDLLVELNLTKNDIGRKGLILLEEAMDKNLKLKGLNLSDNNINGDDCDIIRQIMEGDNMLQSLNLSHNIICNLGGQHIARGLVKNDGLKVLNLSWNRITGNGAAAIGYALAKNSDLEVLNVSWNGFEHGGAHALAHGLSQNTCLKELDVSSNRIGQSGVAKLMKGVEVNTTLEALKIADNPIRTSDTFMVLLTLEKHEKLSYLDFGNQPVTDEFEQKVSEIQMEKKLVVKYGKIIRNPNPRKKDGDDTMYISGDPLLVLLEFTRMKKIHILDMFRAFDTDGSHSISWEEFGQGIEHNKLPIRPSDIDKIIQSIDINMDGQVDFSELVIAHKEHTRKFEKLTARGKDVFQRSEVGIINERLRKWFADSCLSKNL</sequence>
<dbReference type="SMART" id="SM00054">
    <property type="entry name" value="EFh"/>
    <property type="match status" value="2"/>
</dbReference>
<dbReference type="SMART" id="SM00368">
    <property type="entry name" value="LRR_RI"/>
    <property type="match status" value="8"/>
</dbReference>
<dbReference type="Gene3D" id="1.10.238.10">
    <property type="entry name" value="EF-hand"/>
    <property type="match status" value="1"/>
</dbReference>
<feature type="domain" description="EF-hand" evidence="2">
    <location>
        <begin position="493"/>
        <end position="528"/>
    </location>
</feature>
<keyword evidence="1" id="KW-0106">Calcium</keyword>
<dbReference type="Proteomes" id="UP000507470">
    <property type="component" value="Unassembled WGS sequence"/>
</dbReference>
<accession>A0A6J8DHH1</accession>
<proteinExistence type="predicted"/>
<dbReference type="Pfam" id="PF13516">
    <property type="entry name" value="LRR_6"/>
    <property type="match status" value="5"/>
</dbReference>
<dbReference type="InterPro" id="IPR011992">
    <property type="entry name" value="EF-hand-dom_pair"/>
</dbReference>